<proteinExistence type="predicted"/>
<dbReference type="AlphaFoldDB" id="A0A366XFD7"/>
<reference evidence="1 2" key="1">
    <citation type="submission" date="2018-07" db="EMBL/GenBank/DDBJ databases">
        <title>Modular assembly of carbohydrate-degrading microbial communities in the ocean.</title>
        <authorList>
            <person name="Enke T.N."/>
            <person name="Datta M.S."/>
            <person name="Schwartzman J.A."/>
            <person name="Cermak N."/>
            <person name="Schmitz D.A."/>
            <person name="Barrere J."/>
            <person name="Cordero O.X."/>
        </authorList>
    </citation>
    <scope>NUCLEOTIDE SEQUENCE [LARGE SCALE GENOMIC DNA]</scope>
    <source>
        <strain evidence="1 2">C3M10</strain>
    </source>
</reference>
<protein>
    <submittedName>
        <fullName evidence="1">Uncharacterized protein</fullName>
    </submittedName>
</protein>
<dbReference type="Proteomes" id="UP000252706">
    <property type="component" value="Unassembled WGS sequence"/>
</dbReference>
<name>A0A366XFD7_9RHOB</name>
<organism evidence="1 2">
    <name type="scientific">Phaeobacter gallaeciensis</name>
    <dbReference type="NCBI Taxonomy" id="60890"/>
    <lineage>
        <taxon>Bacteria</taxon>
        <taxon>Pseudomonadati</taxon>
        <taxon>Pseudomonadota</taxon>
        <taxon>Alphaproteobacteria</taxon>
        <taxon>Rhodobacterales</taxon>
        <taxon>Roseobacteraceae</taxon>
        <taxon>Phaeobacter</taxon>
    </lineage>
</organism>
<dbReference type="RefSeq" id="WP_113821655.1">
    <property type="nucleotide sequence ID" value="NZ_QOCE01000003.1"/>
</dbReference>
<gene>
    <name evidence="1" type="ORF">DS909_01435</name>
</gene>
<sequence>MILIAQRFEVKENTRIAENTAFKHAKERRILDLVTHWKGQVGRTFEAATEAEESCTTLVVFRDQFHAAYSFDIWIYEFV</sequence>
<dbReference type="EMBL" id="QOCE01000003">
    <property type="protein sequence ID" value="RBW62293.1"/>
    <property type="molecule type" value="Genomic_DNA"/>
</dbReference>
<comment type="caution">
    <text evidence="1">The sequence shown here is derived from an EMBL/GenBank/DDBJ whole genome shotgun (WGS) entry which is preliminary data.</text>
</comment>
<evidence type="ECO:0000313" key="2">
    <source>
        <dbReference type="Proteomes" id="UP000252706"/>
    </source>
</evidence>
<accession>A0A366XFD7</accession>
<evidence type="ECO:0000313" key="1">
    <source>
        <dbReference type="EMBL" id="RBW62293.1"/>
    </source>
</evidence>